<dbReference type="EMBL" id="QPII01000002">
    <property type="protein sequence ID" value="RCV90890.1"/>
    <property type="molecule type" value="Genomic_DNA"/>
</dbReference>
<sequence>MRDNRPVTQREYTLSDQHLLITRTDLEGHITYANAAFVEVSGFNHDELIGSPHHLIRHPDMPAEAFADLWQTIKQGDTWQGVVKNRRKDGDHYWVNATVTPILDEGKCLGYTSVCAKVDPADAEKTARDYARLREGRARHLAFRQGQLVRPGPLGFFARLNLHTIRAKLVMMTLVPVLLLLLSGGAGLYGLQVSGDRVAQLNNNGVQDIADLQRIDQLLSQLMIDLERPVRNPRALRLEQIHELDDEVNVVVERIETSWQSFLKGEDASQPEIVTLDGQLDVAVQEGIRPTLAALIEGSGFAAYEAFNDVLRAEVELIGESINVLVEGKLAFADSLAEQAAQGQAVMLKAQVIAVSLGVAFLIMLGLWTMASITRPLRRAVDFTLQVASGNLALRSPEPRRDEVGLLLKALNTMRRSLYSTTQSVQKGIDVVTPASRSIARGNEDLSARTEQQAASLQETASSMEEMTTTVQQNTDNARQASGLALENAGRVRDTGDLMHGVVETMQRITASSNKMTDIINVIDGIAFQTNILALNASVEAARAGEQGRGFAVVAGEVRSLAGRSADAAKEIRQLIDGSASEIKEGAAQVQKAESAMAEVVSASTRVNDIMGEITAASEEQSSGIGQINQAITEMDQVTQQNAERVQQSARAASDLQYQAEQLDQAIRVFRLRGAGPEKVELLTSAQTKTREQSPRPTVPSLQQDPRPLKPSPAKQHGKATSSMDEEWETF</sequence>
<dbReference type="InterPro" id="IPR003122">
    <property type="entry name" value="Tar_rcpt_lig-bd"/>
</dbReference>
<feature type="domain" description="PAS" evidence="15">
    <location>
        <begin position="21"/>
        <end position="76"/>
    </location>
</feature>
<feature type="domain" description="Methyl-accepting transducer" evidence="14">
    <location>
        <begin position="428"/>
        <end position="657"/>
    </location>
</feature>
<evidence type="ECO:0000256" key="2">
    <source>
        <dbReference type="ARBA" id="ARBA00022475"/>
    </source>
</evidence>
<evidence type="ECO:0000256" key="11">
    <source>
        <dbReference type="PROSITE-ProRule" id="PRU00284"/>
    </source>
</evidence>
<dbReference type="InterPro" id="IPR013655">
    <property type="entry name" value="PAS_fold_3"/>
</dbReference>
<evidence type="ECO:0000259" key="16">
    <source>
        <dbReference type="PROSITE" id="PS50885"/>
    </source>
</evidence>
<dbReference type="PROSITE" id="PS50885">
    <property type="entry name" value="HAMP"/>
    <property type="match status" value="1"/>
</dbReference>
<dbReference type="InterPro" id="IPR004090">
    <property type="entry name" value="Chemotax_Me-accpt_rcpt"/>
</dbReference>
<dbReference type="PANTHER" id="PTHR43531:SF14">
    <property type="entry name" value="METHYL-ACCEPTING CHEMOTAXIS PROTEIN I-RELATED"/>
    <property type="match status" value="1"/>
</dbReference>
<keyword evidence="5" id="KW-0997">Cell inner membrane</keyword>
<dbReference type="Gene3D" id="1.10.287.950">
    <property type="entry name" value="Methyl-accepting chemotaxis protein"/>
    <property type="match status" value="1"/>
</dbReference>
<comment type="similarity">
    <text evidence="10">Belongs to the methyl-accepting chemotaxis (MCP) protein family.</text>
</comment>
<keyword evidence="8 13" id="KW-0472">Membrane</keyword>
<dbReference type="Pfam" id="PF08447">
    <property type="entry name" value="PAS_3"/>
    <property type="match status" value="1"/>
</dbReference>
<dbReference type="CDD" id="cd00130">
    <property type="entry name" value="PAS"/>
    <property type="match status" value="1"/>
</dbReference>
<dbReference type="Pfam" id="PF00672">
    <property type="entry name" value="HAMP"/>
    <property type="match status" value="1"/>
</dbReference>
<evidence type="ECO:0000256" key="9">
    <source>
        <dbReference type="ARBA" id="ARBA00023224"/>
    </source>
</evidence>
<evidence type="ECO:0000256" key="3">
    <source>
        <dbReference type="ARBA" id="ARBA00022481"/>
    </source>
</evidence>
<dbReference type="InterPro" id="IPR004089">
    <property type="entry name" value="MCPsignal_dom"/>
</dbReference>
<feature type="transmembrane region" description="Helical" evidence="13">
    <location>
        <begin position="352"/>
        <end position="371"/>
    </location>
</feature>
<keyword evidence="7 13" id="KW-1133">Transmembrane helix</keyword>
<keyword evidence="9 11" id="KW-0807">Transducer</keyword>
<dbReference type="SMART" id="SM00304">
    <property type="entry name" value="HAMP"/>
    <property type="match status" value="1"/>
</dbReference>
<keyword evidence="2" id="KW-1003">Cell membrane</keyword>
<dbReference type="SMART" id="SM00283">
    <property type="entry name" value="MA"/>
    <property type="match status" value="1"/>
</dbReference>
<dbReference type="GO" id="GO:0005886">
    <property type="term" value="C:plasma membrane"/>
    <property type="evidence" value="ECO:0007669"/>
    <property type="project" value="UniProtKB-SubCell"/>
</dbReference>
<dbReference type="NCBIfam" id="TIGR00229">
    <property type="entry name" value="sensory_box"/>
    <property type="match status" value="1"/>
</dbReference>
<dbReference type="PROSITE" id="PS50111">
    <property type="entry name" value="CHEMOTAXIS_TRANSDUC_2"/>
    <property type="match status" value="1"/>
</dbReference>
<name>A0A368U1B4_9GAMM</name>
<dbReference type="InterPro" id="IPR003660">
    <property type="entry name" value="HAMP_dom"/>
</dbReference>
<evidence type="ECO:0000256" key="12">
    <source>
        <dbReference type="SAM" id="MobiDB-lite"/>
    </source>
</evidence>
<comment type="subcellular location">
    <subcellularLocation>
        <location evidence="1">Cell inner membrane</location>
        <topology evidence="1">Multi-pass membrane protein</topology>
    </subcellularLocation>
</comment>
<dbReference type="RefSeq" id="WP_114477529.1">
    <property type="nucleotide sequence ID" value="NZ_QPII01000002.1"/>
</dbReference>
<gene>
    <name evidence="17" type="ORF">DU505_03005</name>
</gene>
<accession>A0A368U1B4</accession>
<dbReference type="GO" id="GO:0007165">
    <property type="term" value="P:signal transduction"/>
    <property type="evidence" value="ECO:0007669"/>
    <property type="project" value="UniProtKB-KW"/>
</dbReference>
<evidence type="ECO:0000256" key="4">
    <source>
        <dbReference type="ARBA" id="ARBA00022500"/>
    </source>
</evidence>
<evidence type="ECO:0000256" key="6">
    <source>
        <dbReference type="ARBA" id="ARBA00022692"/>
    </source>
</evidence>
<dbReference type="CDD" id="cd06225">
    <property type="entry name" value="HAMP"/>
    <property type="match status" value="1"/>
</dbReference>
<protein>
    <submittedName>
        <fullName evidence="17">PAS domain S-box protein</fullName>
    </submittedName>
</protein>
<evidence type="ECO:0000313" key="18">
    <source>
        <dbReference type="Proteomes" id="UP000252405"/>
    </source>
</evidence>
<dbReference type="AlphaFoldDB" id="A0A368U1B4"/>
<dbReference type="CDD" id="cd11386">
    <property type="entry name" value="MCP_signal"/>
    <property type="match status" value="1"/>
</dbReference>
<evidence type="ECO:0000256" key="1">
    <source>
        <dbReference type="ARBA" id="ARBA00004429"/>
    </source>
</evidence>
<dbReference type="PROSITE" id="PS50112">
    <property type="entry name" value="PAS"/>
    <property type="match status" value="1"/>
</dbReference>
<dbReference type="PRINTS" id="PR00260">
    <property type="entry name" value="CHEMTRNSDUCR"/>
</dbReference>
<evidence type="ECO:0000313" key="17">
    <source>
        <dbReference type="EMBL" id="RCV90890.1"/>
    </source>
</evidence>
<dbReference type="InterPro" id="IPR035965">
    <property type="entry name" value="PAS-like_dom_sf"/>
</dbReference>
<evidence type="ECO:0000259" key="15">
    <source>
        <dbReference type="PROSITE" id="PS50112"/>
    </source>
</evidence>
<dbReference type="Gene3D" id="3.30.450.20">
    <property type="entry name" value="PAS domain"/>
    <property type="match status" value="1"/>
</dbReference>
<dbReference type="GO" id="GO:0006935">
    <property type="term" value="P:chemotaxis"/>
    <property type="evidence" value="ECO:0007669"/>
    <property type="project" value="UniProtKB-KW"/>
</dbReference>
<evidence type="ECO:0000256" key="7">
    <source>
        <dbReference type="ARBA" id="ARBA00022989"/>
    </source>
</evidence>
<organism evidence="17 18">
    <name type="scientific">Billgrantia montanilacus</name>
    <dbReference type="NCBI Taxonomy" id="2282305"/>
    <lineage>
        <taxon>Bacteria</taxon>
        <taxon>Pseudomonadati</taxon>
        <taxon>Pseudomonadota</taxon>
        <taxon>Gammaproteobacteria</taxon>
        <taxon>Oceanospirillales</taxon>
        <taxon>Halomonadaceae</taxon>
        <taxon>Billgrantia</taxon>
    </lineage>
</organism>
<keyword evidence="3" id="KW-0488">Methylation</keyword>
<proteinExistence type="inferred from homology"/>
<dbReference type="SUPFAM" id="SSF55785">
    <property type="entry name" value="PYP-like sensor domain (PAS domain)"/>
    <property type="match status" value="1"/>
</dbReference>
<dbReference type="Pfam" id="PF02203">
    <property type="entry name" value="TarH"/>
    <property type="match status" value="1"/>
</dbReference>
<dbReference type="OrthoDB" id="2489132at2"/>
<dbReference type="PANTHER" id="PTHR43531">
    <property type="entry name" value="PROTEIN ICFG"/>
    <property type="match status" value="1"/>
</dbReference>
<feature type="domain" description="HAMP" evidence="16">
    <location>
        <begin position="371"/>
        <end position="423"/>
    </location>
</feature>
<dbReference type="InterPro" id="IPR000014">
    <property type="entry name" value="PAS"/>
</dbReference>
<dbReference type="GO" id="GO:0004888">
    <property type="term" value="F:transmembrane signaling receptor activity"/>
    <property type="evidence" value="ECO:0007669"/>
    <property type="project" value="InterPro"/>
</dbReference>
<evidence type="ECO:0000256" key="5">
    <source>
        <dbReference type="ARBA" id="ARBA00022519"/>
    </source>
</evidence>
<comment type="caution">
    <text evidence="17">The sequence shown here is derived from an EMBL/GenBank/DDBJ whole genome shotgun (WGS) entry which is preliminary data.</text>
</comment>
<evidence type="ECO:0000256" key="10">
    <source>
        <dbReference type="ARBA" id="ARBA00029447"/>
    </source>
</evidence>
<dbReference type="SUPFAM" id="SSF58104">
    <property type="entry name" value="Methyl-accepting chemotaxis protein (MCP) signaling domain"/>
    <property type="match status" value="1"/>
</dbReference>
<keyword evidence="4" id="KW-0145">Chemotaxis</keyword>
<feature type="region of interest" description="Disordered" evidence="12">
    <location>
        <begin position="681"/>
        <end position="731"/>
    </location>
</feature>
<evidence type="ECO:0000256" key="13">
    <source>
        <dbReference type="SAM" id="Phobius"/>
    </source>
</evidence>
<reference evidence="17 18" key="1">
    <citation type="submission" date="2018-07" db="EMBL/GenBank/DDBJ databases">
        <title>Halomonas montanilacus sp. nov., isolated from Lake Pengyan on Tibetan Plateau.</title>
        <authorList>
            <person name="Lu H."/>
            <person name="Xing P."/>
            <person name="Wu Q."/>
        </authorList>
    </citation>
    <scope>NUCLEOTIDE SEQUENCE [LARGE SCALE GENOMIC DNA]</scope>
    <source>
        <strain evidence="17 18">PYC7W</strain>
    </source>
</reference>
<feature type="transmembrane region" description="Helical" evidence="13">
    <location>
        <begin position="169"/>
        <end position="191"/>
    </location>
</feature>
<evidence type="ECO:0000256" key="8">
    <source>
        <dbReference type="ARBA" id="ARBA00023136"/>
    </source>
</evidence>
<dbReference type="Proteomes" id="UP000252405">
    <property type="component" value="Unassembled WGS sequence"/>
</dbReference>
<dbReference type="FunFam" id="1.10.287.950:FF:000001">
    <property type="entry name" value="Methyl-accepting chemotaxis sensory transducer"/>
    <property type="match status" value="1"/>
</dbReference>
<dbReference type="InterPro" id="IPR051310">
    <property type="entry name" value="MCP_chemotaxis"/>
</dbReference>
<keyword evidence="6 13" id="KW-0812">Transmembrane</keyword>
<keyword evidence="18" id="KW-1185">Reference proteome</keyword>
<dbReference type="Pfam" id="PF00015">
    <property type="entry name" value="MCPsignal"/>
    <property type="match status" value="1"/>
</dbReference>
<dbReference type="SMART" id="SM00091">
    <property type="entry name" value="PAS"/>
    <property type="match status" value="1"/>
</dbReference>
<evidence type="ECO:0000259" key="14">
    <source>
        <dbReference type="PROSITE" id="PS50111"/>
    </source>
</evidence>